<dbReference type="Pfam" id="PF19940">
    <property type="entry name" value="DUF6402"/>
    <property type="match status" value="1"/>
</dbReference>
<sequence>MGSRKLPYFQLDAYSRGSGGNILRFRRTERGCVPLDSPSGVSLDRLPPGREKKSSVPSSREGQQKKQQAPMTKGQEKELADRSRKKSSEVLPEAVSGREDSIETCDKPPVFDLQDVPIAMENIRWPVAAALARSWFGRERHVYDDDSSSIQPIDDTTVTLDWVLGFGKVRQRYEELLSTGIYSENSLLALRKKISRYLREAFAEKSMSAMSFNTGDQTKDLRQFANDWQFQFVAVSTSDTANGNAMSDLTGALANFNIYAAVGNFTVTGERYHRYDNKGRTKTFCMDPIVEITHVFVYVKDNYSFNDADGKVKSQYLGHWNKTGVIVTVGGMFSDRVDGRYLAQVIPPTWNLHVDVQTDLGSAKQDRSGLHTPYLTDKGIEMLVDTRQGWIRRQRAKDIYFPVFNRTYNEWRERHEQGGDFMVYSKPKYLKLKQAIRFKLETLCCAPEPM</sequence>
<name>A0ABU2ES20_9BURK</name>
<feature type="compositionally biased region" description="Basic and acidic residues" evidence="1">
    <location>
        <begin position="96"/>
        <end position="106"/>
    </location>
</feature>
<dbReference type="RefSeq" id="WP_310840925.1">
    <property type="nucleotide sequence ID" value="NZ_JAVLSJ010000010.1"/>
</dbReference>
<keyword evidence="3" id="KW-1185">Reference proteome</keyword>
<evidence type="ECO:0000313" key="2">
    <source>
        <dbReference type="EMBL" id="MDR9850522.1"/>
    </source>
</evidence>
<comment type="caution">
    <text evidence="2">The sequence shown here is derived from an EMBL/GenBank/DDBJ whole genome shotgun (WGS) entry which is preliminary data.</text>
</comment>
<evidence type="ECO:0000256" key="1">
    <source>
        <dbReference type="SAM" id="MobiDB-lite"/>
    </source>
</evidence>
<feature type="region of interest" description="Disordered" evidence="1">
    <location>
        <begin position="30"/>
        <end position="106"/>
    </location>
</feature>
<dbReference type="InterPro" id="IPR045646">
    <property type="entry name" value="DUF6402"/>
</dbReference>
<organism evidence="2 3">
    <name type="scientific">Herbaspirillum huttiense subsp. lycopersici</name>
    <dbReference type="NCBI Taxonomy" id="3074428"/>
    <lineage>
        <taxon>Bacteria</taxon>
        <taxon>Pseudomonadati</taxon>
        <taxon>Pseudomonadota</taxon>
        <taxon>Betaproteobacteria</taxon>
        <taxon>Burkholderiales</taxon>
        <taxon>Oxalobacteraceae</taxon>
        <taxon>Herbaspirillum</taxon>
    </lineage>
</organism>
<feature type="compositionally biased region" description="Polar residues" evidence="1">
    <location>
        <begin position="55"/>
        <end position="70"/>
    </location>
</feature>
<protein>
    <submittedName>
        <fullName evidence="2">DUF6402 family protein</fullName>
    </submittedName>
</protein>
<reference evidence="2" key="1">
    <citation type="submission" date="2023-09" db="EMBL/GenBank/DDBJ databases">
        <title>Description of first Herbaspirillum huttiense subsp. nephrolepsisexaltata and Herbaspirillum huttiense subsp. lycopersicon.</title>
        <authorList>
            <person name="Poudel M."/>
            <person name="Sharma A."/>
            <person name="Goss E."/>
            <person name="Tapia J.H."/>
            <person name="Harmon C.M."/>
            <person name="Jones J.B."/>
        </authorList>
    </citation>
    <scope>NUCLEOTIDE SEQUENCE</scope>
    <source>
        <strain evidence="2">SE1</strain>
    </source>
</reference>
<dbReference type="Proteomes" id="UP001246576">
    <property type="component" value="Unassembled WGS sequence"/>
</dbReference>
<proteinExistence type="predicted"/>
<feature type="compositionally biased region" description="Basic and acidic residues" evidence="1">
    <location>
        <begin position="74"/>
        <end position="88"/>
    </location>
</feature>
<evidence type="ECO:0000313" key="3">
    <source>
        <dbReference type="Proteomes" id="UP001246576"/>
    </source>
</evidence>
<dbReference type="EMBL" id="JAVLSJ010000010">
    <property type="protein sequence ID" value="MDR9850522.1"/>
    <property type="molecule type" value="Genomic_DNA"/>
</dbReference>
<gene>
    <name evidence="2" type="ORF">RI048_19975</name>
</gene>
<accession>A0ABU2ES20</accession>